<proteinExistence type="predicted"/>
<sequence>VLMKCIVGLLTPEKGELLYDNRNFLAMGKKKKK</sequence>
<dbReference type="AlphaFoldDB" id="J9G2G3"/>
<comment type="caution">
    <text evidence="1">The sequence shown here is derived from an EMBL/GenBank/DDBJ whole genome shotgun (WGS) entry which is preliminary data.</text>
</comment>
<name>J9G2G3_9ZZZZ</name>
<protein>
    <submittedName>
        <fullName evidence="1">Uncharacterized protein</fullName>
    </submittedName>
</protein>
<evidence type="ECO:0000313" key="1">
    <source>
        <dbReference type="EMBL" id="EJW96007.1"/>
    </source>
</evidence>
<reference evidence="1" key="1">
    <citation type="journal article" date="2012" name="PLoS ONE">
        <title>Gene sets for utilization of primary and secondary nutrition supplies in the distal gut of endangered iberian lynx.</title>
        <authorList>
            <person name="Alcaide M."/>
            <person name="Messina E."/>
            <person name="Richter M."/>
            <person name="Bargiela R."/>
            <person name="Peplies J."/>
            <person name="Huws S.A."/>
            <person name="Newbold C.J."/>
            <person name="Golyshin P.N."/>
            <person name="Simon M.A."/>
            <person name="Lopez G."/>
            <person name="Yakimov M.M."/>
            <person name="Ferrer M."/>
        </authorList>
    </citation>
    <scope>NUCLEOTIDE SEQUENCE</scope>
</reference>
<organism evidence="1">
    <name type="scientific">gut metagenome</name>
    <dbReference type="NCBI Taxonomy" id="749906"/>
    <lineage>
        <taxon>unclassified sequences</taxon>
        <taxon>metagenomes</taxon>
        <taxon>organismal metagenomes</taxon>
    </lineage>
</organism>
<dbReference type="EMBL" id="AMCI01005498">
    <property type="protein sequence ID" value="EJW96007.1"/>
    <property type="molecule type" value="Genomic_DNA"/>
</dbReference>
<feature type="non-terminal residue" evidence="1">
    <location>
        <position position="1"/>
    </location>
</feature>
<accession>J9G2G3</accession>
<gene>
    <name evidence="1" type="ORF">EVA_15885</name>
</gene>